<keyword evidence="2" id="KW-1185">Reference proteome</keyword>
<evidence type="ECO:0000313" key="2">
    <source>
        <dbReference type="Proteomes" id="UP000717328"/>
    </source>
</evidence>
<dbReference type="PANTHER" id="PTHR43329">
    <property type="entry name" value="EPOXIDE HYDROLASE"/>
    <property type="match status" value="1"/>
</dbReference>
<accession>A0A9P7FW31</accession>
<reference evidence="1" key="1">
    <citation type="submission" date="2021-02" db="EMBL/GenBank/DDBJ databases">
        <authorList>
            <person name="Nieuwenhuis M."/>
            <person name="Van De Peppel L.J.J."/>
        </authorList>
    </citation>
    <scope>NUCLEOTIDE SEQUENCE</scope>
    <source>
        <strain evidence="1">D49</strain>
    </source>
</reference>
<dbReference type="EMBL" id="JABCKI010005715">
    <property type="protein sequence ID" value="KAG5639707.1"/>
    <property type="molecule type" value="Genomic_DNA"/>
</dbReference>
<evidence type="ECO:0000313" key="1">
    <source>
        <dbReference type="EMBL" id="KAG5639707.1"/>
    </source>
</evidence>
<dbReference type="AlphaFoldDB" id="A0A9P7FW31"/>
<dbReference type="SUPFAM" id="SSF53474">
    <property type="entry name" value="alpha/beta-Hydrolases"/>
    <property type="match status" value="1"/>
</dbReference>
<organism evidence="1 2">
    <name type="scientific">Sphagnurus paluster</name>
    <dbReference type="NCBI Taxonomy" id="117069"/>
    <lineage>
        <taxon>Eukaryota</taxon>
        <taxon>Fungi</taxon>
        <taxon>Dikarya</taxon>
        <taxon>Basidiomycota</taxon>
        <taxon>Agaricomycotina</taxon>
        <taxon>Agaricomycetes</taxon>
        <taxon>Agaricomycetidae</taxon>
        <taxon>Agaricales</taxon>
        <taxon>Tricholomatineae</taxon>
        <taxon>Lyophyllaceae</taxon>
        <taxon>Sphagnurus</taxon>
    </lineage>
</organism>
<dbReference type="InterPro" id="IPR029058">
    <property type="entry name" value="AB_hydrolase_fold"/>
</dbReference>
<dbReference type="Proteomes" id="UP000717328">
    <property type="component" value="Unassembled WGS sequence"/>
</dbReference>
<dbReference type="Gene3D" id="3.40.50.1820">
    <property type="entry name" value="alpha/beta hydrolase"/>
    <property type="match status" value="1"/>
</dbReference>
<sequence length="200" mass="22659">MSVPYSPPSRKYLPIEEVARLAPNLGYQADFAKPTTTSQIEAKLERFLSIIFRSPESHESFTDRGALFKLLTLPNAPRTASVLNDSKEFDYYLHELRNGGMNGPLNYYRTSKHRHDEEALANLPANLPENLPVLFIWGTKDATATPVVIKNARKFIKKLQDIAFEGRGHWVLAEAKDEITEKVASWLQGLTSRPHRQGKL</sequence>
<name>A0A9P7FW31_9AGAR</name>
<comment type="caution">
    <text evidence="1">The sequence shown here is derived from an EMBL/GenBank/DDBJ whole genome shotgun (WGS) entry which is preliminary data.</text>
</comment>
<reference evidence="1" key="2">
    <citation type="submission" date="2021-10" db="EMBL/GenBank/DDBJ databases">
        <title>Phylogenomics reveals ancestral predisposition of the termite-cultivated fungus Termitomyces towards a domesticated lifestyle.</title>
        <authorList>
            <person name="Auxier B."/>
            <person name="Grum-Grzhimaylo A."/>
            <person name="Cardenas M.E."/>
            <person name="Lodge J.D."/>
            <person name="Laessoe T."/>
            <person name="Pedersen O."/>
            <person name="Smith M.E."/>
            <person name="Kuyper T.W."/>
            <person name="Franco-Molano E.A."/>
            <person name="Baroni T.J."/>
            <person name="Aanen D.K."/>
        </authorList>
    </citation>
    <scope>NUCLEOTIDE SEQUENCE</scope>
    <source>
        <strain evidence="1">D49</strain>
    </source>
</reference>
<dbReference type="OrthoDB" id="284184at2759"/>
<protein>
    <submittedName>
        <fullName evidence="1">Uncharacterized protein</fullName>
    </submittedName>
</protein>
<gene>
    <name evidence="1" type="ORF">H0H81_005890</name>
</gene>
<proteinExistence type="predicted"/>